<dbReference type="EMBL" id="CP002606">
    <property type="protein sequence ID" value="AEA33351.1"/>
    <property type="molecule type" value="Genomic_DNA"/>
</dbReference>
<keyword evidence="1" id="KW-0472">Membrane</keyword>
<dbReference type="HOGENOM" id="CLU_796381_0_0_7"/>
<evidence type="ECO:0000313" key="3">
    <source>
        <dbReference type="Proteomes" id="UP000008139"/>
    </source>
</evidence>
<proteinExistence type="predicted"/>
<dbReference type="OrthoDB" id="5510652at2"/>
<dbReference type="AlphaFoldDB" id="F2LTM6"/>
<dbReference type="RefSeq" id="WP_013681395.1">
    <property type="nucleotide sequence ID" value="NC_015318.1"/>
</dbReference>
<keyword evidence="1" id="KW-1133">Transmembrane helix</keyword>
<evidence type="ECO:0000313" key="2">
    <source>
        <dbReference type="EMBL" id="AEA33351.1"/>
    </source>
</evidence>
<gene>
    <name evidence="2" type="ordered locus">Hipma_0374</name>
</gene>
<dbReference type="STRING" id="760142.Hipma_0374"/>
<evidence type="ECO:0008006" key="4">
    <source>
        <dbReference type="Google" id="ProtNLM"/>
    </source>
</evidence>
<accession>F2LTM6</accession>
<keyword evidence="1" id="KW-0812">Transmembrane</keyword>
<protein>
    <recommendedName>
        <fullName evidence="4">DUF945 domain-containing protein</fullName>
    </recommendedName>
</protein>
<reference evidence="2 3" key="1">
    <citation type="journal article" date="2011" name="Stand. Genomic Sci.">
        <title>Complete genome sequence of the thermophilic sulfur-reducer Hippea maritima type strain (MH(2)).</title>
        <authorList>
            <person name="Huntemann M."/>
            <person name="Lu M."/>
            <person name="Nolan M."/>
            <person name="Lapidus A."/>
            <person name="Lucas S."/>
            <person name="Hammon N."/>
            <person name="Deshpande S."/>
            <person name="Cheng J.F."/>
            <person name="Tapia R."/>
            <person name="Han C."/>
            <person name="Goodwin L."/>
            <person name="Pitluck S."/>
            <person name="Liolios K."/>
            <person name="Pagani I."/>
            <person name="Ivanova N."/>
            <person name="Ovchinikova G."/>
            <person name="Pati A."/>
            <person name="Chen A."/>
            <person name="Palaniappan K."/>
            <person name="Land M."/>
            <person name="Hauser L."/>
            <person name="Jeffries C.D."/>
            <person name="Detter J.C."/>
            <person name="Brambilla E.M."/>
            <person name="Rohde M."/>
            <person name="Spring S."/>
            <person name="Goker M."/>
            <person name="Woyke T."/>
            <person name="Bristow J."/>
            <person name="Eisen J.A."/>
            <person name="Markowitz V."/>
            <person name="Hugenholtz P."/>
            <person name="Kyrpides N.C."/>
            <person name="Klenk H.P."/>
            <person name="Mavromatis K."/>
        </authorList>
    </citation>
    <scope>NUCLEOTIDE SEQUENCE [LARGE SCALE GENOMIC DNA]</scope>
    <source>
        <strain evidence="3">ATCC 700847 / DSM 10411 / MH2</strain>
    </source>
</reference>
<dbReference type="KEGG" id="hmr:Hipma_0374"/>
<evidence type="ECO:0000256" key="1">
    <source>
        <dbReference type="SAM" id="Phobius"/>
    </source>
</evidence>
<dbReference type="InParanoid" id="F2LTM6"/>
<dbReference type="eggNOG" id="ENOG502ZDJB">
    <property type="taxonomic scope" value="Bacteria"/>
</dbReference>
<name>F2LTM6_HIPMA</name>
<keyword evidence="3" id="KW-1185">Reference proteome</keyword>
<organism evidence="2 3">
    <name type="scientific">Hippea maritima (strain ATCC 700847 / DSM 10411 / MH2)</name>
    <dbReference type="NCBI Taxonomy" id="760142"/>
    <lineage>
        <taxon>Bacteria</taxon>
        <taxon>Pseudomonadati</taxon>
        <taxon>Campylobacterota</taxon>
        <taxon>Desulfurellia</taxon>
        <taxon>Desulfurellales</taxon>
        <taxon>Hippeaceae</taxon>
        <taxon>Hippea</taxon>
    </lineage>
</organism>
<feature type="transmembrane region" description="Helical" evidence="1">
    <location>
        <begin position="6"/>
        <end position="24"/>
    </location>
</feature>
<sequence length="348" mass="39779">MKKSVGVILVVVLTVAIIGGYFFANSYAQKRARIEVNRLIKESNLEGDVHYKDLKASLFSKNIKLFGVEWFIKKQGETVGELNIKRLVLEGNLDKSYVVKFYEANLVNLNPNSPYGTIGKDIAKIKQGQWDMSKEVGIVKIGFEINGIKINKEIINSAIKKEKESEEIFTKVIKLENPIDIKAKYKLNKKEGILKIDDYELNFKNNLKLKYSLVVSNIDYAGFEELSRQIKKDRNSPIVLLSLLSKLYTLKPLNLYVEIENEGLINRALEFALKNSQTTEEQIKNEIEKSLINTPISAYKDKIENFALAKKDKIKINIENISNLSVADLITRLRTAPFDRVFRLKITN</sequence>
<dbReference type="Proteomes" id="UP000008139">
    <property type="component" value="Chromosome"/>
</dbReference>
<reference evidence="3" key="2">
    <citation type="submission" date="2011-03" db="EMBL/GenBank/DDBJ databases">
        <title>The complete genome of Hippea maritima DSM 10411.</title>
        <authorList>
            <consortium name="US DOE Joint Genome Institute (JGI-PGF)"/>
            <person name="Lucas S."/>
            <person name="Copeland A."/>
            <person name="Lapidus A."/>
            <person name="Bruce D."/>
            <person name="Goodwin L."/>
            <person name="Pitluck S."/>
            <person name="Peters L."/>
            <person name="Kyrpides N."/>
            <person name="Mavromatis K."/>
            <person name="Pagani I."/>
            <person name="Ivanova N."/>
            <person name="Mikhailova N."/>
            <person name="Lu M."/>
            <person name="Detter J.C."/>
            <person name="Tapia R."/>
            <person name="Han C."/>
            <person name="Land M."/>
            <person name="Hauser L."/>
            <person name="Markowitz V."/>
            <person name="Cheng J.-F."/>
            <person name="Hugenholtz P."/>
            <person name="Woyke T."/>
            <person name="Wu D."/>
            <person name="Spring S."/>
            <person name="Schroeder M."/>
            <person name="Brambilla E."/>
            <person name="Klenk H.-P."/>
            <person name="Eisen J.A."/>
        </authorList>
    </citation>
    <scope>NUCLEOTIDE SEQUENCE [LARGE SCALE GENOMIC DNA]</scope>
    <source>
        <strain evidence="3">ATCC 700847 / DSM 10411 / MH2</strain>
    </source>
</reference>